<evidence type="ECO:0000313" key="1">
    <source>
        <dbReference type="EMBL" id="KAI5070494.1"/>
    </source>
</evidence>
<name>A0A9D4ZCV0_ADICA</name>
<dbReference type="OrthoDB" id="1999531at2759"/>
<proteinExistence type="predicted"/>
<dbReference type="EMBL" id="JABFUD020000014">
    <property type="protein sequence ID" value="KAI5070494.1"/>
    <property type="molecule type" value="Genomic_DNA"/>
</dbReference>
<protein>
    <submittedName>
        <fullName evidence="1">Uncharacterized protein</fullName>
    </submittedName>
</protein>
<evidence type="ECO:0000313" key="2">
    <source>
        <dbReference type="Proteomes" id="UP000886520"/>
    </source>
</evidence>
<comment type="caution">
    <text evidence="1">The sequence shown here is derived from an EMBL/GenBank/DDBJ whole genome shotgun (WGS) entry which is preliminary data.</text>
</comment>
<accession>A0A9D4ZCV0</accession>
<organism evidence="1 2">
    <name type="scientific">Adiantum capillus-veneris</name>
    <name type="common">Maidenhair fern</name>
    <dbReference type="NCBI Taxonomy" id="13818"/>
    <lineage>
        <taxon>Eukaryota</taxon>
        <taxon>Viridiplantae</taxon>
        <taxon>Streptophyta</taxon>
        <taxon>Embryophyta</taxon>
        <taxon>Tracheophyta</taxon>
        <taxon>Polypodiopsida</taxon>
        <taxon>Polypodiidae</taxon>
        <taxon>Polypodiales</taxon>
        <taxon>Pteridineae</taxon>
        <taxon>Pteridaceae</taxon>
        <taxon>Vittarioideae</taxon>
        <taxon>Adiantum</taxon>
    </lineage>
</organism>
<sequence>MTTFSAVLHNSTIGFFRMDSNHVTIAGNIDNQENKMSNSKRLVTLFKQNISSKKNPQIEPRQATGLMKEIIYKLSIEIDVPEDLMTVEDGNRLLQLKTPIKPYILEMLHYGYNVVLEDLLNTMNNDTSEILASFKRQCNDEPPSITEQKLTWQHNKDIYKSRFGSAYPYAFININIPPIGQQDSSSTARAR</sequence>
<dbReference type="AlphaFoldDB" id="A0A9D4ZCV0"/>
<reference evidence="1" key="1">
    <citation type="submission" date="2021-01" db="EMBL/GenBank/DDBJ databases">
        <title>Adiantum capillus-veneris genome.</title>
        <authorList>
            <person name="Fang Y."/>
            <person name="Liao Q."/>
        </authorList>
    </citation>
    <scope>NUCLEOTIDE SEQUENCE</scope>
    <source>
        <strain evidence="1">H3</strain>
        <tissue evidence="1">Leaf</tissue>
    </source>
</reference>
<dbReference type="Proteomes" id="UP000886520">
    <property type="component" value="Chromosome 14"/>
</dbReference>
<gene>
    <name evidence="1" type="ORF">GOP47_0014837</name>
</gene>
<keyword evidence="2" id="KW-1185">Reference proteome</keyword>